<dbReference type="EMBL" id="JXTB01000089">
    <property type="protein sequence ID" value="PON65306.1"/>
    <property type="molecule type" value="Genomic_DNA"/>
</dbReference>
<dbReference type="GO" id="GO:0016477">
    <property type="term" value="P:cell migration"/>
    <property type="evidence" value="ECO:0007669"/>
    <property type="project" value="TreeGrafter"/>
</dbReference>
<protein>
    <submittedName>
        <fullName evidence="2">Fascin</fullName>
    </submittedName>
</protein>
<evidence type="ECO:0000313" key="2">
    <source>
        <dbReference type="EMBL" id="PON65306.1"/>
    </source>
</evidence>
<proteinExistence type="predicted"/>
<dbReference type="InterPro" id="IPR017853">
    <property type="entry name" value="GH"/>
</dbReference>
<evidence type="ECO:0000313" key="3">
    <source>
        <dbReference type="Proteomes" id="UP000237105"/>
    </source>
</evidence>
<dbReference type="PANTHER" id="PTHR10551:SF13">
    <property type="entry name" value="GLUCAN 1,3-BETA-GLUCOSIDASE ARB_04467-RELATED"/>
    <property type="match status" value="1"/>
</dbReference>
<dbReference type="GO" id="GO:0051017">
    <property type="term" value="P:actin filament bundle assembly"/>
    <property type="evidence" value="ECO:0007669"/>
    <property type="project" value="TreeGrafter"/>
</dbReference>
<sequence>MSTNGITAVKIPVGWWIAFDPTPPKPLVGDSSQILDKAFTWAQKYGIKVIIDLDAVQGSQNGNDPQNGNDHSGTRD</sequence>
<reference evidence="3" key="1">
    <citation type="submission" date="2016-06" db="EMBL/GenBank/DDBJ databases">
        <title>Parallel loss of symbiosis genes in relatives of nitrogen-fixing non-legume Parasponia.</title>
        <authorList>
            <person name="Van Velzen R."/>
            <person name="Holmer R."/>
            <person name="Bu F."/>
            <person name="Rutten L."/>
            <person name="Van Zeijl A."/>
            <person name="Liu W."/>
            <person name="Santuari L."/>
            <person name="Cao Q."/>
            <person name="Sharma T."/>
            <person name="Shen D."/>
            <person name="Roswanjaya Y."/>
            <person name="Wardhani T."/>
            <person name="Kalhor M.S."/>
            <person name="Jansen J."/>
            <person name="Van den Hoogen J."/>
            <person name="Gungor B."/>
            <person name="Hartog M."/>
            <person name="Hontelez J."/>
            <person name="Verver J."/>
            <person name="Yang W.-C."/>
            <person name="Schijlen E."/>
            <person name="Repin R."/>
            <person name="Schilthuizen M."/>
            <person name="Schranz E."/>
            <person name="Heidstra R."/>
            <person name="Miyata K."/>
            <person name="Fedorova E."/>
            <person name="Kohlen W."/>
            <person name="Bisseling T."/>
            <person name="Smit S."/>
            <person name="Geurts R."/>
        </authorList>
    </citation>
    <scope>NUCLEOTIDE SEQUENCE [LARGE SCALE GENOMIC DNA]</scope>
    <source>
        <strain evidence="3">cv. WU1-14</strain>
    </source>
</reference>
<dbReference type="GO" id="GO:0015629">
    <property type="term" value="C:actin cytoskeleton"/>
    <property type="evidence" value="ECO:0007669"/>
    <property type="project" value="TreeGrafter"/>
</dbReference>
<accession>A0A2P5CW98</accession>
<dbReference type="AlphaFoldDB" id="A0A2P5CW98"/>
<name>A0A2P5CW98_PARAD</name>
<gene>
    <name evidence="2" type="ORF">PanWU01x14_118230</name>
</gene>
<dbReference type="GO" id="GO:0007163">
    <property type="term" value="P:establishment or maintenance of cell polarity"/>
    <property type="evidence" value="ECO:0007669"/>
    <property type="project" value="TreeGrafter"/>
</dbReference>
<dbReference type="GO" id="GO:0005737">
    <property type="term" value="C:cytoplasm"/>
    <property type="evidence" value="ECO:0007669"/>
    <property type="project" value="TreeGrafter"/>
</dbReference>
<evidence type="ECO:0000256" key="1">
    <source>
        <dbReference type="SAM" id="MobiDB-lite"/>
    </source>
</evidence>
<dbReference type="SUPFAM" id="SSF51445">
    <property type="entry name" value="(Trans)glycosidases"/>
    <property type="match status" value="1"/>
</dbReference>
<keyword evidence="3" id="KW-1185">Reference proteome</keyword>
<dbReference type="STRING" id="3476.A0A2P5CW98"/>
<dbReference type="PANTHER" id="PTHR10551">
    <property type="entry name" value="FASCIN"/>
    <property type="match status" value="1"/>
</dbReference>
<comment type="caution">
    <text evidence="2">The sequence shown here is derived from an EMBL/GenBank/DDBJ whole genome shotgun (WGS) entry which is preliminary data.</text>
</comment>
<dbReference type="OrthoDB" id="62120at2759"/>
<organism evidence="2 3">
    <name type="scientific">Parasponia andersonii</name>
    <name type="common">Sponia andersonii</name>
    <dbReference type="NCBI Taxonomy" id="3476"/>
    <lineage>
        <taxon>Eukaryota</taxon>
        <taxon>Viridiplantae</taxon>
        <taxon>Streptophyta</taxon>
        <taxon>Embryophyta</taxon>
        <taxon>Tracheophyta</taxon>
        <taxon>Spermatophyta</taxon>
        <taxon>Magnoliopsida</taxon>
        <taxon>eudicotyledons</taxon>
        <taxon>Gunneridae</taxon>
        <taxon>Pentapetalae</taxon>
        <taxon>rosids</taxon>
        <taxon>fabids</taxon>
        <taxon>Rosales</taxon>
        <taxon>Cannabaceae</taxon>
        <taxon>Parasponia</taxon>
    </lineage>
</organism>
<dbReference type="Proteomes" id="UP000237105">
    <property type="component" value="Unassembled WGS sequence"/>
</dbReference>
<dbReference type="InterPro" id="IPR010431">
    <property type="entry name" value="Fascin"/>
</dbReference>
<dbReference type="Gene3D" id="3.20.20.80">
    <property type="entry name" value="Glycosidases"/>
    <property type="match status" value="1"/>
</dbReference>
<feature type="region of interest" description="Disordered" evidence="1">
    <location>
        <begin position="57"/>
        <end position="76"/>
    </location>
</feature>
<dbReference type="GO" id="GO:0051015">
    <property type="term" value="F:actin filament binding"/>
    <property type="evidence" value="ECO:0007669"/>
    <property type="project" value="InterPro"/>
</dbReference>